<evidence type="ECO:0000313" key="1">
    <source>
        <dbReference type="EMBL" id="MFD1048207.1"/>
    </source>
</evidence>
<organism evidence="1 2">
    <name type="scientific">Kibdelosporangium lantanae</name>
    <dbReference type="NCBI Taxonomy" id="1497396"/>
    <lineage>
        <taxon>Bacteria</taxon>
        <taxon>Bacillati</taxon>
        <taxon>Actinomycetota</taxon>
        <taxon>Actinomycetes</taxon>
        <taxon>Pseudonocardiales</taxon>
        <taxon>Pseudonocardiaceae</taxon>
        <taxon>Kibdelosporangium</taxon>
    </lineage>
</organism>
<accession>A0ABW3MDJ5</accession>
<reference evidence="2" key="1">
    <citation type="journal article" date="2019" name="Int. J. Syst. Evol. Microbiol.">
        <title>The Global Catalogue of Microorganisms (GCM) 10K type strain sequencing project: providing services to taxonomists for standard genome sequencing and annotation.</title>
        <authorList>
            <consortium name="The Broad Institute Genomics Platform"/>
            <consortium name="The Broad Institute Genome Sequencing Center for Infectious Disease"/>
            <person name="Wu L."/>
            <person name="Ma J."/>
        </authorList>
    </citation>
    <scope>NUCLEOTIDE SEQUENCE [LARGE SCALE GENOMIC DNA]</scope>
    <source>
        <strain evidence="2">JCM 31486</strain>
    </source>
</reference>
<proteinExistence type="predicted"/>
<feature type="non-terminal residue" evidence="1">
    <location>
        <position position="79"/>
    </location>
</feature>
<comment type="caution">
    <text evidence="1">The sequence shown here is derived from an EMBL/GenBank/DDBJ whole genome shotgun (WGS) entry which is preliminary data.</text>
</comment>
<gene>
    <name evidence="1" type="ORF">ACFQ1S_23030</name>
</gene>
<dbReference type="Proteomes" id="UP001597045">
    <property type="component" value="Unassembled WGS sequence"/>
</dbReference>
<sequence length="79" mass="8711">MGDETTAGALEVDFLAIGVDLLDLYRGRLSFRRVCALVEHLPEDAAVWLINTQLALGKNLLLTPGVYDIGSSIRVWRPD</sequence>
<dbReference type="EMBL" id="JBHTIS010001457">
    <property type="protein sequence ID" value="MFD1048207.1"/>
    <property type="molecule type" value="Genomic_DNA"/>
</dbReference>
<keyword evidence="2" id="KW-1185">Reference proteome</keyword>
<name>A0ABW3MDJ5_9PSEU</name>
<protein>
    <submittedName>
        <fullName evidence="1">Uncharacterized protein</fullName>
    </submittedName>
</protein>
<evidence type="ECO:0000313" key="2">
    <source>
        <dbReference type="Proteomes" id="UP001597045"/>
    </source>
</evidence>